<evidence type="ECO:0000313" key="1">
    <source>
        <dbReference type="EMBL" id="UPQ75285.1"/>
    </source>
</evidence>
<dbReference type="EMBL" id="CP096203">
    <property type="protein sequence ID" value="UPQ75285.1"/>
    <property type="molecule type" value="Genomic_DNA"/>
</dbReference>
<evidence type="ECO:0008006" key="3">
    <source>
        <dbReference type="Google" id="ProtNLM"/>
    </source>
</evidence>
<evidence type="ECO:0000313" key="2">
    <source>
        <dbReference type="Proteomes" id="UP000830552"/>
    </source>
</evidence>
<name>A0ABY4K513_9FLAO</name>
<protein>
    <recommendedName>
        <fullName evidence="3">MORN repeat variant</fullName>
    </recommendedName>
</protein>
<sequence length="154" mass="18238">MKKILFLTIFLHLYSSFYSQGFVVKKDGNSVTEFNGYKLSFVKYKMDADTKEFYDKVENNRVKIFISFNIDWNCVTCVLNYIGDGKLSIFEGNYRTDYKFNRGYYNKNGNSEFFKFYYGNREIATVMCLNGSAYSVICNNNEGRYFNYYTNLKD</sequence>
<dbReference type="Proteomes" id="UP000830552">
    <property type="component" value="Chromosome"/>
</dbReference>
<gene>
    <name evidence="1" type="ORF">M0D58_14690</name>
</gene>
<organism evidence="1 2">
    <name type="scientific">Chryseobacterium nepalense</name>
    <dbReference type="NCBI Taxonomy" id="1854498"/>
    <lineage>
        <taxon>Bacteria</taxon>
        <taxon>Pseudomonadati</taxon>
        <taxon>Bacteroidota</taxon>
        <taxon>Flavobacteriia</taxon>
        <taxon>Flavobacteriales</taxon>
        <taxon>Weeksellaceae</taxon>
        <taxon>Chryseobacterium group</taxon>
        <taxon>Chryseobacterium</taxon>
    </lineage>
</organism>
<keyword evidence="2" id="KW-1185">Reference proteome</keyword>
<reference evidence="1" key="1">
    <citation type="submission" date="2022-04" db="EMBL/GenBank/DDBJ databases">
        <title>Evolutionary, genomic, and biogeographic characterization of Chryseobacterium nepalense represented by a plastic-degrading bacterium AC3.</title>
        <authorList>
            <person name="Yin Z."/>
            <person name="Liu X."/>
            <person name="Wang D."/>
            <person name="Xie Z."/>
        </authorList>
    </citation>
    <scope>NUCLEOTIDE SEQUENCE</scope>
    <source>
        <strain evidence="1">AC3</strain>
    </source>
</reference>
<proteinExistence type="predicted"/>
<accession>A0ABY4K513</accession>
<dbReference type="RefSeq" id="WP_248391039.1">
    <property type="nucleotide sequence ID" value="NZ_CP096203.1"/>
</dbReference>